<proteinExistence type="predicted"/>
<dbReference type="AlphaFoldDB" id="A0A2S9Q297"/>
<feature type="region of interest" description="Disordered" evidence="1">
    <location>
        <begin position="1"/>
        <end position="33"/>
    </location>
</feature>
<protein>
    <submittedName>
        <fullName evidence="2">Uncharacterized protein</fullName>
    </submittedName>
</protein>
<dbReference type="EMBL" id="PVLV01000033">
    <property type="protein sequence ID" value="PRH80791.1"/>
    <property type="molecule type" value="Genomic_DNA"/>
</dbReference>
<comment type="caution">
    <text evidence="2">The sequence shown here is derived from an EMBL/GenBank/DDBJ whole genome shotgun (WGS) entry which is preliminary data.</text>
</comment>
<reference evidence="2 3" key="1">
    <citation type="submission" date="2018-03" db="EMBL/GenBank/DDBJ databases">
        <title>Novel Streptomyces sp. from soil.</title>
        <authorList>
            <person name="Tan G.Y.A."/>
            <person name="Lee Z.Y."/>
        </authorList>
    </citation>
    <scope>NUCLEOTIDE SEQUENCE [LARGE SCALE GENOMIC DNA]</scope>
    <source>
        <strain evidence="2 3">ST5x</strain>
    </source>
</reference>
<organism evidence="2 3">
    <name type="scientific">Streptomyces solincola</name>
    <dbReference type="NCBI Taxonomy" id="2100817"/>
    <lineage>
        <taxon>Bacteria</taxon>
        <taxon>Bacillati</taxon>
        <taxon>Actinomycetota</taxon>
        <taxon>Actinomycetes</taxon>
        <taxon>Kitasatosporales</taxon>
        <taxon>Streptomycetaceae</taxon>
        <taxon>Streptomyces</taxon>
    </lineage>
</organism>
<feature type="compositionally biased region" description="Polar residues" evidence="1">
    <location>
        <begin position="11"/>
        <end position="24"/>
    </location>
</feature>
<keyword evidence="3" id="KW-1185">Reference proteome</keyword>
<sequence length="242" mass="24779">MTVKTPRLASGSVTSTAGDGSSVSLDLPGTTGSPGVKLGAGTVVYSDAAGSTDVAVQPTNDGGARTLVTLKDRNAPREHRFAFDLPDDATLSPDGDGGYEILRPLGGGGFITAGTIDAPWAKDADGAPVPTRYRLEGTTLVQEIDTDADTTFPVVADPKYTWGIVTGTAYMNRAETRKIATYGAMGGLAAGTLPPPLNVLYSINATLVTAKASSANSAKQCLKIKFAAGLFVPGAYKGGYCK</sequence>
<accession>A0A2S9Q297</accession>
<dbReference type="Proteomes" id="UP000239322">
    <property type="component" value="Unassembled WGS sequence"/>
</dbReference>
<evidence type="ECO:0000313" key="2">
    <source>
        <dbReference type="EMBL" id="PRH80791.1"/>
    </source>
</evidence>
<gene>
    <name evidence="2" type="ORF">C6N75_02170</name>
</gene>
<evidence type="ECO:0000313" key="3">
    <source>
        <dbReference type="Proteomes" id="UP000239322"/>
    </source>
</evidence>
<name>A0A2S9Q297_9ACTN</name>
<evidence type="ECO:0000256" key="1">
    <source>
        <dbReference type="SAM" id="MobiDB-lite"/>
    </source>
</evidence>